<gene>
    <name evidence="1" type="ORF">VNO78_22721</name>
</gene>
<reference evidence="1 2" key="1">
    <citation type="submission" date="2024-01" db="EMBL/GenBank/DDBJ databases">
        <title>The genomes of 5 underutilized Papilionoideae crops provide insights into root nodulation and disease resistanc.</title>
        <authorList>
            <person name="Jiang F."/>
        </authorList>
    </citation>
    <scope>NUCLEOTIDE SEQUENCE [LARGE SCALE GENOMIC DNA]</scope>
    <source>
        <strain evidence="1">DUOXIRENSHENG_FW03</strain>
        <tissue evidence="1">Leaves</tissue>
    </source>
</reference>
<dbReference type="EMBL" id="JAYMYS010000006">
    <property type="protein sequence ID" value="KAK7387923.1"/>
    <property type="molecule type" value="Genomic_DNA"/>
</dbReference>
<protein>
    <submittedName>
        <fullName evidence="1">Uncharacterized protein</fullName>
    </submittedName>
</protein>
<comment type="caution">
    <text evidence="1">The sequence shown here is derived from an EMBL/GenBank/DDBJ whole genome shotgun (WGS) entry which is preliminary data.</text>
</comment>
<sequence>MYTSCDLQLENLSLSNINRSQLKANLKRKTSCYHELSFSLSCLLFFSNSVMGGSLSWEVPLELVGAQTLVEEWVPPHSEVVQAWLSRSQLHCLPQTLGYHT</sequence>
<keyword evidence="2" id="KW-1185">Reference proteome</keyword>
<dbReference type="AlphaFoldDB" id="A0AAN9S2C2"/>
<organism evidence="1 2">
    <name type="scientific">Psophocarpus tetragonolobus</name>
    <name type="common">Winged bean</name>
    <name type="synonym">Dolichos tetragonolobus</name>
    <dbReference type="NCBI Taxonomy" id="3891"/>
    <lineage>
        <taxon>Eukaryota</taxon>
        <taxon>Viridiplantae</taxon>
        <taxon>Streptophyta</taxon>
        <taxon>Embryophyta</taxon>
        <taxon>Tracheophyta</taxon>
        <taxon>Spermatophyta</taxon>
        <taxon>Magnoliopsida</taxon>
        <taxon>eudicotyledons</taxon>
        <taxon>Gunneridae</taxon>
        <taxon>Pentapetalae</taxon>
        <taxon>rosids</taxon>
        <taxon>fabids</taxon>
        <taxon>Fabales</taxon>
        <taxon>Fabaceae</taxon>
        <taxon>Papilionoideae</taxon>
        <taxon>50 kb inversion clade</taxon>
        <taxon>NPAAA clade</taxon>
        <taxon>indigoferoid/millettioid clade</taxon>
        <taxon>Phaseoleae</taxon>
        <taxon>Psophocarpus</taxon>
    </lineage>
</organism>
<evidence type="ECO:0000313" key="1">
    <source>
        <dbReference type="EMBL" id="KAK7387923.1"/>
    </source>
</evidence>
<name>A0AAN9S2C2_PSOTE</name>
<dbReference type="Proteomes" id="UP001386955">
    <property type="component" value="Unassembled WGS sequence"/>
</dbReference>
<accession>A0AAN9S2C2</accession>
<evidence type="ECO:0000313" key="2">
    <source>
        <dbReference type="Proteomes" id="UP001386955"/>
    </source>
</evidence>
<proteinExistence type="predicted"/>